<dbReference type="HAMAP" id="MF_01454">
    <property type="entry name" value="GTPase_Obg"/>
    <property type="match status" value="1"/>
</dbReference>
<dbReference type="SUPFAM" id="SSF102741">
    <property type="entry name" value="Obg GTP-binding protein C-terminal domain"/>
    <property type="match status" value="1"/>
</dbReference>
<evidence type="ECO:0000256" key="3">
    <source>
        <dbReference type="ARBA" id="ARBA00022490"/>
    </source>
</evidence>
<dbReference type="NCBIfam" id="NF008956">
    <property type="entry name" value="PRK12299.1"/>
    <property type="match status" value="1"/>
</dbReference>
<dbReference type="SUPFAM" id="SSF52540">
    <property type="entry name" value="P-loop containing nucleoside triphosphate hydrolases"/>
    <property type="match status" value="1"/>
</dbReference>
<dbReference type="PROSITE" id="PS51881">
    <property type="entry name" value="OCT"/>
    <property type="match status" value="1"/>
</dbReference>
<evidence type="ECO:0000256" key="2">
    <source>
        <dbReference type="ARBA" id="ARBA00007699"/>
    </source>
</evidence>
<comment type="function">
    <text evidence="9">An essential GTPase which binds GTP, GDP and possibly (p)ppGpp with moderate affinity, with high nucleotide exchange rates and a fairly low GTP hydrolysis rate. Plays a role in control of the cell cycle, stress response, ribosome biogenesis and in those bacteria that undergo differentiation, in morphogenesis control.</text>
</comment>
<dbReference type="EMBL" id="WKQN01000001">
    <property type="protein sequence ID" value="MSC62193.1"/>
    <property type="molecule type" value="Genomic_DNA"/>
</dbReference>
<dbReference type="Proteomes" id="UP000461506">
    <property type="component" value="Unassembled WGS sequence"/>
</dbReference>
<evidence type="ECO:0000256" key="9">
    <source>
        <dbReference type="HAMAP-Rule" id="MF_01454"/>
    </source>
</evidence>
<keyword evidence="3 9" id="KW-0963">Cytoplasm</keyword>
<dbReference type="Gene3D" id="3.30.300.350">
    <property type="entry name" value="GTP-binding protein OBG, C-terminal domain"/>
    <property type="match status" value="1"/>
</dbReference>
<feature type="binding site" evidence="9">
    <location>
        <begin position="286"/>
        <end position="289"/>
    </location>
    <ligand>
        <name>GTP</name>
        <dbReference type="ChEBI" id="CHEBI:37565"/>
    </ligand>
</feature>
<dbReference type="GO" id="GO:0003924">
    <property type="term" value="F:GTPase activity"/>
    <property type="evidence" value="ECO:0007669"/>
    <property type="project" value="UniProtKB-UniRule"/>
</dbReference>
<feature type="binding site" evidence="9">
    <location>
        <position position="176"/>
    </location>
    <ligand>
        <name>Mg(2+)</name>
        <dbReference type="ChEBI" id="CHEBI:18420"/>
    </ligand>
</feature>
<evidence type="ECO:0000256" key="7">
    <source>
        <dbReference type="ARBA" id="ARBA00022842"/>
    </source>
</evidence>
<keyword evidence="6 9" id="KW-0378">Hydrolase</keyword>
<comment type="cofactor">
    <cofactor evidence="1 9">
        <name>Mg(2+)</name>
        <dbReference type="ChEBI" id="CHEBI:18420"/>
    </cofactor>
</comment>
<evidence type="ECO:0000256" key="5">
    <source>
        <dbReference type="ARBA" id="ARBA00022741"/>
    </source>
</evidence>
<evidence type="ECO:0000256" key="4">
    <source>
        <dbReference type="ARBA" id="ARBA00022723"/>
    </source>
</evidence>
<evidence type="ECO:0000256" key="8">
    <source>
        <dbReference type="ARBA" id="ARBA00023134"/>
    </source>
</evidence>
<accession>A0A1Q6QNK0</accession>
<comment type="caution">
    <text evidence="10">The sequence shown here is derived from an EMBL/GenBank/DDBJ whole genome shotgun (WGS) entry which is preliminary data.</text>
</comment>
<dbReference type="InterPro" id="IPR006074">
    <property type="entry name" value="GTP1-OBG_CS"/>
</dbReference>
<feature type="binding site" evidence="9">
    <location>
        <begin position="216"/>
        <end position="219"/>
    </location>
    <ligand>
        <name>GTP</name>
        <dbReference type="ChEBI" id="CHEBI:37565"/>
    </ligand>
</feature>
<dbReference type="PROSITE" id="PS00905">
    <property type="entry name" value="GTP1_OBG"/>
    <property type="match status" value="1"/>
</dbReference>
<dbReference type="Pfam" id="PF09269">
    <property type="entry name" value="DUF1967"/>
    <property type="match status" value="1"/>
</dbReference>
<dbReference type="InterPro" id="IPR031167">
    <property type="entry name" value="G_OBG"/>
</dbReference>
<dbReference type="AlphaFoldDB" id="A0A1Q6QNK0"/>
<dbReference type="InterPro" id="IPR036346">
    <property type="entry name" value="GTP-bd_prot_GTP1/OBG_C_sf"/>
</dbReference>
<comment type="similarity">
    <text evidence="2 9">Belongs to the TRAFAC class OBG-HflX-like GTPase superfamily. OBG GTPase family.</text>
</comment>
<evidence type="ECO:0000313" key="10">
    <source>
        <dbReference type="EMBL" id="MSC62193.1"/>
    </source>
</evidence>
<dbReference type="InterPro" id="IPR027417">
    <property type="entry name" value="P-loop_NTPase"/>
</dbReference>
<protein>
    <recommendedName>
        <fullName evidence="9">GTPase Obg</fullName>
        <ecNumber evidence="9">3.6.5.-</ecNumber>
    </recommendedName>
    <alternativeName>
        <fullName evidence="9">GTP-binding protein Obg</fullName>
    </alternativeName>
</protein>
<dbReference type="InterPro" id="IPR006073">
    <property type="entry name" value="GTP-bd"/>
</dbReference>
<dbReference type="FunFam" id="2.70.210.12:FF:000001">
    <property type="entry name" value="GTPase Obg"/>
    <property type="match status" value="1"/>
</dbReference>
<dbReference type="InterPro" id="IPR015349">
    <property type="entry name" value="OCT_dom"/>
</dbReference>
<comment type="subunit">
    <text evidence="9">Monomer.</text>
</comment>
<feature type="binding site" evidence="9">
    <location>
        <position position="196"/>
    </location>
    <ligand>
        <name>Mg(2+)</name>
        <dbReference type="ChEBI" id="CHEBI:18420"/>
    </ligand>
</feature>
<dbReference type="GO" id="GO:0005525">
    <property type="term" value="F:GTP binding"/>
    <property type="evidence" value="ECO:0007669"/>
    <property type="project" value="UniProtKB-UniRule"/>
</dbReference>
<dbReference type="Gene3D" id="3.40.50.300">
    <property type="entry name" value="P-loop containing nucleotide triphosphate hydrolases"/>
    <property type="match status" value="1"/>
</dbReference>
<evidence type="ECO:0000256" key="6">
    <source>
        <dbReference type="ARBA" id="ARBA00022801"/>
    </source>
</evidence>
<dbReference type="PANTHER" id="PTHR11702:SF31">
    <property type="entry name" value="MITOCHONDRIAL RIBOSOME-ASSOCIATED GTPASE 2"/>
    <property type="match status" value="1"/>
</dbReference>
<dbReference type="InterPro" id="IPR045086">
    <property type="entry name" value="OBG_GTPase"/>
</dbReference>
<evidence type="ECO:0000313" key="11">
    <source>
        <dbReference type="Proteomes" id="UP000461506"/>
    </source>
</evidence>
<dbReference type="GO" id="GO:0000287">
    <property type="term" value="F:magnesium ion binding"/>
    <property type="evidence" value="ECO:0007669"/>
    <property type="project" value="InterPro"/>
</dbReference>
<sequence length="427" mass="46301">MAAQTNFIDIATIWLHAGKGGDGAVSFHREKFVAAGGPDGGDGGRGGDIIFVADDHLSTLMDFRYKRKYTAPEGGKGGASLCHGKNAENLIIKVPLGTVIKDAESGLVIADLSDHTPVTIAKGGRGGYGNAHFATPTRQIPKFAKPGMPGEDIQVTLELKLIADVGLIGFPNVGKSTLISTISAAKPKIANYHFTTLVPTLGVVSVGEGASFVCADIPGLIEGASEGIGLGHDFLRHVERCRLLLHVVDVSGSECREPVEDFEKINEELAKFSPELAQRPQIVVGNKCDLATEEQIESFRSYVEGKGLTFVPISAATMQGVRELPGLVYNRLKDIPPVPVFTPEYKKPEPKANDRAYTIQRMEAHVWSIDAPWLEYILAGSNVDDYESLQYFQRQLDESGILTELVEKGVQENDTILIGEYQFDYIF</sequence>
<dbReference type="PANTHER" id="PTHR11702">
    <property type="entry name" value="DEVELOPMENTALLY REGULATED GTP-BINDING PROTEIN-RELATED"/>
    <property type="match status" value="1"/>
</dbReference>
<keyword evidence="5 9" id="KW-0547">Nucleotide-binding</keyword>
<dbReference type="InterPro" id="IPR006169">
    <property type="entry name" value="GTP1_OBG_dom"/>
</dbReference>
<dbReference type="EC" id="3.6.5.-" evidence="9"/>
<dbReference type="RefSeq" id="WP_117533039.1">
    <property type="nucleotide sequence ID" value="NZ_CABVEO010000001.1"/>
</dbReference>
<dbReference type="PROSITE" id="PS51883">
    <property type="entry name" value="OBG"/>
    <property type="match status" value="1"/>
</dbReference>
<feature type="binding site" evidence="9">
    <location>
        <begin position="194"/>
        <end position="198"/>
    </location>
    <ligand>
        <name>GTP</name>
        <dbReference type="ChEBI" id="CHEBI:37565"/>
    </ligand>
</feature>
<keyword evidence="4 9" id="KW-0479">Metal-binding</keyword>
<feature type="binding site" evidence="9">
    <location>
        <begin position="314"/>
        <end position="316"/>
    </location>
    <ligand>
        <name>GTP</name>
        <dbReference type="ChEBI" id="CHEBI:37565"/>
    </ligand>
</feature>
<name>A0A1Q6QNK0_9FIRM</name>
<dbReference type="Pfam" id="PF01926">
    <property type="entry name" value="MMR_HSR1"/>
    <property type="match status" value="1"/>
</dbReference>
<feature type="binding site" evidence="9">
    <location>
        <begin position="169"/>
        <end position="176"/>
    </location>
    <ligand>
        <name>GTP</name>
        <dbReference type="ChEBI" id="CHEBI:37565"/>
    </ligand>
</feature>
<reference evidence="10 11" key="1">
    <citation type="journal article" date="2019" name="Nat. Med.">
        <title>A library of human gut bacterial isolates paired with longitudinal multiomics data enables mechanistic microbiome research.</title>
        <authorList>
            <person name="Poyet M."/>
            <person name="Groussin M."/>
            <person name="Gibbons S.M."/>
            <person name="Avila-Pacheco J."/>
            <person name="Jiang X."/>
            <person name="Kearney S.M."/>
            <person name="Perrotta A.R."/>
            <person name="Berdy B."/>
            <person name="Zhao S."/>
            <person name="Lieberman T.D."/>
            <person name="Swanson P.K."/>
            <person name="Smith M."/>
            <person name="Roesemann S."/>
            <person name="Alexander J.E."/>
            <person name="Rich S.A."/>
            <person name="Livny J."/>
            <person name="Vlamakis H."/>
            <person name="Clish C."/>
            <person name="Bullock K."/>
            <person name="Deik A."/>
            <person name="Scott J."/>
            <person name="Pierce K.A."/>
            <person name="Xavier R.J."/>
            <person name="Alm E.J."/>
        </authorList>
    </citation>
    <scope>NUCLEOTIDE SEQUENCE [LARGE SCALE GENOMIC DNA]</scope>
    <source>
        <strain evidence="10 11">BIOML-A1</strain>
    </source>
</reference>
<gene>
    <name evidence="10" type="primary">obgE</name>
    <name evidence="9" type="synonym">obg</name>
    <name evidence="10" type="ORF">GKD95_02260</name>
</gene>
<dbReference type="InterPro" id="IPR014100">
    <property type="entry name" value="GTP-bd_Obg/CgtA"/>
</dbReference>
<dbReference type="NCBIfam" id="NF008954">
    <property type="entry name" value="PRK12296.1"/>
    <property type="match status" value="1"/>
</dbReference>
<keyword evidence="8 9" id="KW-0342">GTP-binding</keyword>
<dbReference type="PROSITE" id="PS51710">
    <property type="entry name" value="G_OBG"/>
    <property type="match status" value="1"/>
</dbReference>
<dbReference type="Gene3D" id="2.70.210.12">
    <property type="entry name" value="GTP1/OBG domain"/>
    <property type="match status" value="1"/>
</dbReference>
<dbReference type="CDD" id="cd01898">
    <property type="entry name" value="Obg"/>
    <property type="match status" value="1"/>
</dbReference>
<dbReference type="NCBIfam" id="TIGR03595">
    <property type="entry name" value="Obg_CgtA_exten"/>
    <property type="match status" value="1"/>
</dbReference>
<dbReference type="NCBIfam" id="NF008955">
    <property type="entry name" value="PRK12297.1"/>
    <property type="match status" value="1"/>
</dbReference>
<dbReference type="GO" id="GO:0005737">
    <property type="term" value="C:cytoplasm"/>
    <property type="evidence" value="ECO:0007669"/>
    <property type="project" value="UniProtKB-SubCell"/>
</dbReference>
<dbReference type="SUPFAM" id="SSF82051">
    <property type="entry name" value="Obg GTP-binding protein N-terminal domain"/>
    <property type="match status" value="1"/>
</dbReference>
<dbReference type="PRINTS" id="PR00326">
    <property type="entry name" value="GTP1OBG"/>
</dbReference>
<dbReference type="GO" id="GO:0042254">
    <property type="term" value="P:ribosome biogenesis"/>
    <property type="evidence" value="ECO:0007669"/>
    <property type="project" value="UniProtKB-UniRule"/>
</dbReference>
<dbReference type="NCBIfam" id="TIGR02729">
    <property type="entry name" value="Obg_CgtA"/>
    <property type="match status" value="1"/>
</dbReference>
<dbReference type="Pfam" id="PF01018">
    <property type="entry name" value="GTP1_OBG"/>
    <property type="match status" value="1"/>
</dbReference>
<organism evidence="10 11">
    <name type="scientific">Faecalibacterium prausnitzii</name>
    <dbReference type="NCBI Taxonomy" id="853"/>
    <lineage>
        <taxon>Bacteria</taxon>
        <taxon>Bacillati</taxon>
        <taxon>Bacillota</taxon>
        <taxon>Clostridia</taxon>
        <taxon>Eubacteriales</taxon>
        <taxon>Oscillospiraceae</taxon>
        <taxon>Faecalibacterium</taxon>
    </lineage>
</organism>
<proteinExistence type="inferred from homology"/>
<keyword evidence="7 9" id="KW-0460">Magnesium</keyword>
<evidence type="ECO:0000256" key="1">
    <source>
        <dbReference type="ARBA" id="ARBA00001946"/>
    </source>
</evidence>
<dbReference type="InterPro" id="IPR036726">
    <property type="entry name" value="GTP1_OBG_dom_sf"/>
</dbReference>
<comment type="subcellular location">
    <subcellularLocation>
        <location evidence="9">Cytoplasm</location>
    </subcellularLocation>
</comment>